<keyword evidence="1" id="KW-0812">Transmembrane</keyword>
<gene>
    <name evidence="2" type="ORF">WN71_005560</name>
</gene>
<dbReference type="RefSeq" id="WP_046583365.1">
    <property type="nucleotide sequence ID" value="NZ_LAVA02000011.1"/>
</dbReference>
<organism evidence="2 3">
    <name type="scientific">Streptomyces mangrovisoli</name>
    <dbReference type="NCBI Taxonomy" id="1428628"/>
    <lineage>
        <taxon>Bacteria</taxon>
        <taxon>Bacillati</taxon>
        <taxon>Actinomycetota</taxon>
        <taxon>Actinomycetes</taxon>
        <taxon>Kitasatosporales</taxon>
        <taxon>Streptomycetaceae</taxon>
        <taxon>Streptomyces</taxon>
    </lineage>
</organism>
<evidence type="ECO:0000313" key="2">
    <source>
        <dbReference type="EMBL" id="OIJ68924.1"/>
    </source>
</evidence>
<dbReference type="InterPro" id="IPR025329">
    <property type="entry name" value="DUF4235"/>
</dbReference>
<keyword evidence="3" id="KW-1185">Reference proteome</keyword>
<accession>A0A1J4P5A7</accession>
<evidence type="ECO:0000256" key="1">
    <source>
        <dbReference type="SAM" id="Phobius"/>
    </source>
</evidence>
<evidence type="ECO:0000313" key="3">
    <source>
        <dbReference type="Proteomes" id="UP000034196"/>
    </source>
</evidence>
<keyword evidence="1" id="KW-0472">Membrane</keyword>
<name>A0A1J4P5A7_9ACTN</name>
<sequence length="98" mass="10608">MAQKRKTSLVYRPVGLALGWTGGALAGLAFRRTWQAIRREDDAPDALDRDRGWGEILLAAALQGAIFAVVRSAVDRTGAKAYERSTGVWPAKQPGGRD</sequence>
<protein>
    <recommendedName>
        <fullName evidence="4">DUF4235 domain-containing protein</fullName>
    </recommendedName>
</protein>
<comment type="caution">
    <text evidence="2">The sequence shown here is derived from an EMBL/GenBank/DDBJ whole genome shotgun (WGS) entry which is preliminary data.</text>
</comment>
<dbReference type="EMBL" id="LAVA02000011">
    <property type="protein sequence ID" value="OIJ68924.1"/>
    <property type="molecule type" value="Genomic_DNA"/>
</dbReference>
<evidence type="ECO:0008006" key="4">
    <source>
        <dbReference type="Google" id="ProtNLM"/>
    </source>
</evidence>
<reference evidence="2" key="1">
    <citation type="submission" date="2016-10" db="EMBL/GenBank/DDBJ databases">
        <title>Genome sequence of Streptomyces mangrovisoli MUSC 149.</title>
        <authorList>
            <person name="Lee L.-H."/>
            <person name="Ser H.-L."/>
        </authorList>
    </citation>
    <scope>NUCLEOTIDE SEQUENCE [LARGE SCALE GENOMIC DNA]</scope>
    <source>
        <strain evidence="2">MUSC 149</strain>
    </source>
</reference>
<proteinExistence type="predicted"/>
<feature type="transmembrane region" description="Helical" evidence="1">
    <location>
        <begin position="53"/>
        <end position="74"/>
    </location>
</feature>
<dbReference type="STRING" id="1428628.WN71_005560"/>
<dbReference type="OrthoDB" id="5244650at2"/>
<dbReference type="Pfam" id="PF14019">
    <property type="entry name" value="DUF4235"/>
    <property type="match status" value="1"/>
</dbReference>
<keyword evidence="1" id="KW-1133">Transmembrane helix</keyword>
<dbReference type="AlphaFoldDB" id="A0A1J4P5A7"/>
<dbReference type="Proteomes" id="UP000034196">
    <property type="component" value="Unassembled WGS sequence"/>
</dbReference>